<gene>
    <name evidence="5" type="ORF">C7C56_020710</name>
</gene>
<dbReference type="EMBL" id="PXWF02000276">
    <property type="protein sequence ID" value="PWF43668.1"/>
    <property type="molecule type" value="Genomic_DNA"/>
</dbReference>
<sequence length="202" mass="20996">MLLLWGREHASVNNAAHAALAAGGALPDLPPAPLAAAWRGQPQRVAAGAFELYLTPLREDETVSGVLCSFAAAPADTPAPAPATARLRVLVVEDNIDSQYLVCEMLKAFGHDADGVGSAEQALPMLPASAYDVLFTDVSLPGMSGVELARQAIAAQPSLHVVFASGYGGALLRHVEFPFVSLQKPYEIEQLQAALAAFGPAG</sequence>
<dbReference type="PANTHER" id="PTHR45339:SF1">
    <property type="entry name" value="HYBRID SIGNAL TRANSDUCTION HISTIDINE KINASE J"/>
    <property type="match status" value="1"/>
</dbReference>
<feature type="modified residue" description="4-aspartylphosphate" evidence="3">
    <location>
        <position position="137"/>
    </location>
</feature>
<dbReference type="Gene3D" id="3.40.50.2300">
    <property type="match status" value="1"/>
</dbReference>
<evidence type="ECO:0000256" key="1">
    <source>
        <dbReference type="ARBA" id="ARBA00022553"/>
    </source>
</evidence>
<evidence type="ECO:0000256" key="2">
    <source>
        <dbReference type="ARBA" id="ARBA00023012"/>
    </source>
</evidence>
<dbReference type="GO" id="GO:0000160">
    <property type="term" value="P:phosphorelay signal transduction system"/>
    <property type="evidence" value="ECO:0007669"/>
    <property type="project" value="UniProtKB-KW"/>
</dbReference>
<dbReference type="OrthoDB" id="9802155at2"/>
<evidence type="ECO:0000259" key="4">
    <source>
        <dbReference type="PROSITE" id="PS50110"/>
    </source>
</evidence>
<name>A0A2U2HG18_9BURK</name>
<dbReference type="PANTHER" id="PTHR45339">
    <property type="entry name" value="HYBRID SIGNAL TRANSDUCTION HISTIDINE KINASE J"/>
    <property type="match status" value="1"/>
</dbReference>
<comment type="caution">
    <text evidence="5">The sequence shown here is derived from an EMBL/GenBank/DDBJ whole genome shotgun (WGS) entry which is preliminary data.</text>
</comment>
<proteinExistence type="predicted"/>
<keyword evidence="1 3" id="KW-0597">Phosphoprotein</keyword>
<evidence type="ECO:0000256" key="3">
    <source>
        <dbReference type="PROSITE-ProRule" id="PRU00169"/>
    </source>
</evidence>
<dbReference type="CDD" id="cd17546">
    <property type="entry name" value="REC_hyHK_CKI1_RcsC-like"/>
    <property type="match status" value="1"/>
</dbReference>
<dbReference type="AlphaFoldDB" id="A0A2U2HG18"/>
<dbReference type="InterPro" id="IPR011006">
    <property type="entry name" value="CheY-like_superfamily"/>
</dbReference>
<accession>A0A2U2HG18</accession>
<organism evidence="5 6">
    <name type="scientific">Massilia glaciei</name>
    <dbReference type="NCBI Taxonomy" id="1524097"/>
    <lineage>
        <taxon>Bacteria</taxon>
        <taxon>Pseudomonadati</taxon>
        <taxon>Pseudomonadota</taxon>
        <taxon>Betaproteobacteria</taxon>
        <taxon>Burkholderiales</taxon>
        <taxon>Oxalobacteraceae</taxon>
        <taxon>Telluria group</taxon>
        <taxon>Massilia</taxon>
    </lineage>
</organism>
<protein>
    <submittedName>
        <fullName evidence="5">Response regulator</fullName>
    </submittedName>
</protein>
<dbReference type="InterPro" id="IPR001789">
    <property type="entry name" value="Sig_transdc_resp-reg_receiver"/>
</dbReference>
<dbReference type="PROSITE" id="PS50110">
    <property type="entry name" value="RESPONSE_REGULATORY"/>
    <property type="match status" value="1"/>
</dbReference>
<evidence type="ECO:0000313" key="5">
    <source>
        <dbReference type="EMBL" id="PWF43668.1"/>
    </source>
</evidence>
<feature type="domain" description="Response regulatory" evidence="4">
    <location>
        <begin position="88"/>
        <end position="199"/>
    </location>
</feature>
<keyword evidence="6" id="KW-1185">Reference proteome</keyword>
<dbReference type="Proteomes" id="UP000241421">
    <property type="component" value="Unassembled WGS sequence"/>
</dbReference>
<dbReference type="SMART" id="SM00448">
    <property type="entry name" value="REC"/>
    <property type="match status" value="1"/>
</dbReference>
<dbReference type="Pfam" id="PF00072">
    <property type="entry name" value="Response_reg"/>
    <property type="match status" value="1"/>
</dbReference>
<reference evidence="5 6" key="1">
    <citation type="submission" date="2018-04" db="EMBL/GenBank/DDBJ databases">
        <title>Massilia violaceinigra sp. nov., a novel purple-pigmented bacterium isolated from Tianshan glacier, Xinjiang, China.</title>
        <authorList>
            <person name="Wang H."/>
        </authorList>
    </citation>
    <scope>NUCLEOTIDE SEQUENCE [LARGE SCALE GENOMIC DNA]</scope>
    <source>
        <strain evidence="5 6">B448-2</strain>
    </source>
</reference>
<dbReference type="SUPFAM" id="SSF52172">
    <property type="entry name" value="CheY-like"/>
    <property type="match status" value="1"/>
</dbReference>
<keyword evidence="2" id="KW-0902">Two-component regulatory system</keyword>
<evidence type="ECO:0000313" key="6">
    <source>
        <dbReference type="Proteomes" id="UP000241421"/>
    </source>
</evidence>